<organism evidence="1 2">
    <name type="scientific">Undibacterium arcticum</name>
    <dbReference type="NCBI Taxonomy" id="1762892"/>
    <lineage>
        <taxon>Bacteria</taxon>
        <taxon>Pseudomonadati</taxon>
        <taxon>Pseudomonadota</taxon>
        <taxon>Betaproteobacteria</taxon>
        <taxon>Burkholderiales</taxon>
        <taxon>Oxalobacteraceae</taxon>
        <taxon>Undibacterium</taxon>
    </lineage>
</organism>
<proteinExistence type="predicted"/>
<reference evidence="2" key="1">
    <citation type="journal article" date="2019" name="Int. J. Syst. Evol. Microbiol.">
        <title>The Global Catalogue of Microorganisms (GCM) 10K type strain sequencing project: providing services to taxonomists for standard genome sequencing and annotation.</title>
        <authorList>
            <consortium name="The Broad Institute Genomics Platform"/>
            <consortium name="The Broad Institute Genome Sequencing Center for Infectious Disease"/>
            <person name="Wu L."/>
            <person name="Ma J."/>
        </authorList>
    </citation>
    <scope>NUCLEOTIDE SEQUENCE [LARGE SCALE GENOMIC DNA]</scope>
    <source>
        <strain evidence="2">KCTC 42986</strain>
    </source>
</reference>
<name>A0ABV7EYJ1_9BURK</name>
<evidence type="ECO:0000313" key="2">
    <source>
        <dbReference type="Proteomes" id="UP001595530"/>
    </source>
</evidence>
<gene>
    <name evidence="1" type="ORF">ACFOFO_07385</name>
</gene>
<evidence type="ECO:0000313" key="1">
    <source>
        <dbReference type="EMBL" id="MFC3107784.1"/>
    </source>
</evidence>
<accession>A0ABV7EYJ1</accession>
<keyword evidence="2" id="KW-1185">Reference proteome</keyword>
<dbReference type="RefSeq" id="WP_390322712.1">
    <property type="nucleotide sequence ID" value="NZ_JBHRTP010000019.1"/>
</dbReference>
<protein>
    <submittedName>
        <fullName evidence="1">Uncharacterized protein</fullName>
    </submittedName>
</protein>
<comment type="caution">
    <text evidence="1">The sequence shown here is derived from an EMBL/GenBank/DDBJ whole genome shotgun (WGS) entry which is preliminary data.</text>
</comment>
<dbReference type="EMBL" id="JBHRTP010000019">
    <property type="protein sequence ID" value="MFC3107784.1"/>
    <property type="molecule type" value="Genomic_DNA"/>
</dbReference>
<dbReference type="Proteomes" id="UP001595530">
    <property type="component" value="Unassembled WGS sequence"/>
</dbReference>
<sequence>MDANQPGQQGERRRSPMPEREMLFNELRRAIGRAESLLQATCQRGDPSCADARERLEAILRAARMQLARYDDGKMDHSGTSASGEAKIFNCFNAGTDN</sequence>